<dbReference type="GO" id="GO:0006302">
    <property type="term" value="P:double-strand break repair"/>
    <property type="evidence" value="ECO:0007669"/>
    <property type="project" value="TreeGrafter"/>
</dbReference>
<dbReference type="Pfam" id="PF02565">
    <property type="entry name" value="RecO_C"/>
    <property type="match status" value="1"/>
</dbReference>
<evidence type="ECO:0000259" key="8">
    <source>
        <dbReference type="Pfam" id="PF11967"/>
    </source>
</evidence>
<dbReference type="PANTHER" id="PTHR33991">
    <property type="entry name" value="DNA REPAIR PROTEIN RECO"/>
    <property type="match status" value="1"/>
</dbReference>
<comment type="caution">
    <text evidence="9">The sequence shown here is derived from an EMBL/GenBank/DDBJ whole genome shotgun (WGS) entry which is preliminary data.</text>
</comment>
<dbReference type="SUPFAM" id="SSF57863">
    <property type="entry name" value="ArfGap/RecO-like zinc finger"/>
    <property type="match status" value="1"/>
</dbReference>
<dbReference type="InterPro" id="IPR022572">
    <property type="entry name" value="DNA_rep/recomb_RecO_N"/>
</dbReference>
<gene>
    <name evidence="7 9" type="primary">recO</name>
    <name evidence="9" type="ORF">NATSA_06885</name>
</gene>
<comment type="similarity">
    <text evidence="1 7">Belongs to the RecO family.</text>
</comment>
<dbReference type="EMBL" id="JAFIDN010000004">
    <property type="protein sequence ID" value="MBP3192381.1"/>
    <property type="molecule type" value="Genomic_DNA"/>
</dbReference>
<dbReference type="RefSeq" id="WP_210511282.1">
    <property type="nucleotide sequence ID" value="NZ_JAFIDN010000004.1"/>
</dbReference>
<reference evidence="9" key="1">
    <citation type="submission" date="2021-02" db="EMBL/GenBank/DDBJ databases">
        <title>Natronogracilivirga saccharolytica gen. nov. sp. nov. a new anaerobic, haloalkiliphilic carbohydrate-fermenting bacterium from soda lake and proposing of Cyclonatronumiaceae fam. nov. in the phylum Balneolaeota.</title>
        <authorList>
            <person name="Zhilina T.N."/>
            <person name="Sorokin D.Y."/>
            <person name="Zavarzina D.G."/>
            <person name="Toshchakov S.V."/>
            <person name="Kublanov I.V."/>
        </authorList>
    </citation>
    <scope>NUCLEOTIDE SEQUENCE</scope>
    <source>
        <strain evidence="9">Z-1702</strain>
    </source>
</reference>
<evidence type="ECO:0000256" key="4">
    <source>
        <dbReference type="ARBA" id="ARBA00023172"/>
    </source>
</evidence>
<dbReference type="AlphaFoldDB" id="A0A8J7UT95"/>
<keyword evidence="10" id="KW-1185">Reference proteome</keyword>
<dbReference type="Gene3D" id="1.20.1440.120">
    <property type="entry name" value="Recombination protein O, C-terminal domain"/>
    <property type="match status" value="1"/>
</dbReference>
<dbReference type="Gene3D" id="2.40.50.140">
    <property type="entry name" value="Nucleic acid-binding proteins"/>
    <property type="match status" value="1"/>
</dbReference>
<evidence type="ECO:0000256" key="1">
    <source>
        <dbReference type="ARBA" id="ARBA00007452"/>
    </source>
</evidence>
<accession>A0A8J7UT95</accession>
<comment type="function">
    <text evidence="7">Involved in DNA repair and RecF pathway recombination.</text>
</comment>
<protein>
    <recommendedName>
        <fullName evidence="2 7">DNA repair protein RecO</fullName>
    </recommendedName>
    <alternativeName>
        <fullName evidence="6 7">Recombination protein O</fullName>
    </alternativeName>
</protein>
<dbReference type="Pfam" id="PF11967">
    <property type="entry name" value="RecO_N"/>
    <property type="match status" value="1"/>
</dbReference>
<dbReference type="Proteomes" id="UP000673975">
    <property type="component" value="Unassembled WGS sequence"/>
</dbReference>
<proteinExistence type="inferred from homology"/>
<evidence type="ECO:0000256" key="7">
    <source>
        <dbReference type="HAMAP-Rule" id="MF_00201"/>
    </source>
</evidence>
<sequence length="249" mass="28262">MVVDTPVIILKSVSYSESSLIVTLLSQKHGKIAVMARGARRNKNKFGGLLEPGSILEASYYYKPTREVQNLSDVSIGTPTWNIHKDIGKMAVGLGTIELCEQLCHAHEPMPEVFTFLCQFLAWLHGTNENPKNLFPYIQFRLAQLVGIGMGWDEDFPGSDEPPVPEKCYLNVENGSVSCTPAGQMHFLLTKSQVHYLRCIRNNRKNLLLTEPYPATDIKNLIHHFDVYFQYHLEGVRPRRSDTIFEQIL</sequence>
<dbReference type="SUPFAM" id="SSF50249">
    <property type="entry name" value="Nucleic acid-binding proteins"/>
    <property type="match status" value="1"/>
</dbReference>
<feature type="domain" description="DNA replication/recombination mediator RecO N-terminal" evidence="8">
    <location>
        <begin position="1"/>
        <end position="76"/>
    </location>
</feature>
<dbReference type="InterPro" id="IPR012340">
    <property type="entry name" value="NA-bd_OB-fold"/>
</dbReference>
<name>A0A8J7UT95_9BACT</name>
<dbReference type="GO" id="GO:0006310">
    <property type="term" value="P:DNA recombination"/>
    <property type="evidence" value="ECO:0007669"/>
    <property type="project" value="UniProtKB-UniRule"/>
</dbReference>
<dbReference type="PANTHER" id="PTHR33991:SF1">
    <property type="entry name" value="DNA REPAIR PROTEIN RECO"/>
    <property type="match status" value="1"/>
</dbReference>
<evidence type="ECO:0000313" key="10">
    <source>
        <dbReference type="Proteomes" id="UP000673975"/>
    </source>
</evidence>
<keyword evidence="5 7" id="KW-0234">DNA repair</keyword>
<evidence type="ECO:0000256" key="2">
    <source>
        <dbReference type="ARBA" id="ARBA00021310"/>
    </source>
</evidence>
<evidence type="ECO:0000256" key="5">
    <source>
        <dbReference type="ARBA" id="ARBA00023204"/>
    </source>
</evidence>
<keyword evidence="3 7" id="KW-0227">DNA damage</keyword>
<dbReference type="HAMAP" id="MF_00201">
    <property type="entry name" value="RecO"/>
    <property type="match status" value="1"/>
</dbReference>
<organism evidence="9 10">
    <name type="scientific">Natronogracilivirga saccharolytica</name>
    <dbReference type="NCBI Taxonomy" id="2812953"/>
    <lineage>
        <taxon>Bacteria</taxon>
        <taxon>Pseudomonadati</taxon>
        <taxon>Balneolota</taxon>
        <taxon>Balneolia</taxon>
        <taxon>Balneolales</taxon>
        <taxon>Cyclonatronaceae</taxon>
        <taxon>Natronogracilivirga</taxon>
    </lineage>
</organism>
<evidence type="ECO:0000313" key="9">
    <source>
        <dbReference type="EMBL" id="MBP3192381.1"/>
    </source>
</evidence>
<evidence type="ECO:0000256" key="3">
    <source>
        <dbReference type="ARBA" id="ARBA00022763"/>
    </source>
</evidence>
<keyword evidence="4 7" id="KW-0233">DNA recombination</keyword>
<dbReference type="NCBIfam" id="TIGR00613">
    <property type="entry name" value="reco"/>
    <property type="match status" value="1"/>
</dbReference>
<dbReference type="GO" id="GO:0043590">
    <property type="term" value="C:bacterial nucleoid"/>
    <property type="evidence" value="ECO:0007669"/>
    <property type="project" value="TreeGrafter"/>
</dbReference>
<evidence type="ECO:0000256" key="6">
    <source>
        <dbReference type="ARBA" id="ARBA00033409"/>
    </source>
</evidence>
<dbReference type="InterPro" id="IPR037278">
    <property type="entry name" value="ARFGAP/RecO"/>
</dbReference>
<dbReference type="InterPro" id="IPR042242">
    <property type="entry name" value="RecO_C"/>
</dbReference>
<dbReference type="InterPro" id="IPR003717">
    <property type="entry name" value="RecO"/>
</dbReference>